<evidence type="ECO:0000259" key="4">
    <source>
        <dbReference type="PROSITE" id="PS01124"/>
    </source>
</evidence>
<dbReference type="Gene3D" id="1.10.10.60">
    <property type="entry name" value="Homeodomain-like"/>
    <property type="match status" value="1"/>
</dbReference>
<evidence type="ECO:0000313" key="5">
    <source>
        <dbReference type="EMBL" id="SFS96708.1"/>
    </source>
</evidence>
<dbReference type="InterPro" id="IPR018060">
    <property type="entry name" value="HTH_AraC"/>
</dbReference>
<keyword evidence="3" id="KW-0804">Transcription</keyword>
<name>A0A1I6U5S1_9PSEU</name>
<dbReference type="RefSeq" id="WP_093421720.1">
    <property type="nucleotide sequence ID" value="NZ_FOZX01000009.1"/>
</dbReference>
<dbReference type="STRING" id="95161.SAMN05660874_04616"/>
<dbReference type="Proteomes" id="UP000198852">
    <property type="component" value="Unassembled WGS sequence"/>
</dbReference>
<protein>
    <submittedName>
        <fullName evidence="5">AraC-type DNA-binding protein</fullName>
    </submittedName>
</protein>
<accession>A0A1I6U5S1</accession>
<proteinExistence type="predicted"/>
<keyword evidence="2 5" id="KW-0238">DNA-binding</keyword>
<feature type="domain" description="HTH araC/xylS-type" evidence="4">
    <location>
        <begin position="219"/>
        <end position="318"/>
    </location>
</feature>
<dbReference type="PROSITE" id="PS00041">
    <property type="entry name" value="HTH_ARAC_FAMILY_1"/>
    <property type="match status" value="1"/>
</dbReference>
<dbReference type="OrthoDB" id="5464689at2"/>
<evidence type="ECO:0000256" key="3">
    <source>
        <dbReference type="ARBA" id="ARBA00023163"/>
    </source>
</evidence>
<sequence>MATSTSEESVRRAATRDWGEAIRAVTGAYFPHELRPLAPTDRLDLAMHTVDLGPVTVGRIGWGVDVAIDCAYPDAYEVNMPLAGSLESRHGRDQVISGEGNGTIFPPNRLTPITRWSAECTVVGVKFDRAGLEREADRVLAAPLPGGLELPAQIDRRSAATRGWLHFVRTLTAEMAETQAMLCDDVLKRQLSSTIMTGFLLAMHPDRRSGAPARPRIVNRVLDRLREDPAHGWTAAEMAEIAGVSVRRLQEGFQEYVGTTPSACLRDIRLVRAHEDLLASNASTVAEVAARWNFTNTGRFAAAYRAKYGHSPSETLQR</sequence>
<dbReference type="GO" id="GO:0043565">
    <property type="term" value="F:sequence-specific DNA binding"/>
    <property type="evidence" value="ECO:0007669"/>
    <property type="project" value="InterPro"/>
</dbReference>
<keyword evidence="1" id="KW-0805">Transcription regulation</keyword>
<dbReference type="PANTHER" id="PTHR46796:SF12">
    <property type="entry name" value="HTH-TYPE DNA-BINDING TRANSCRIPTIONAL ACTIVATOR EUTR"/>
    <property type="match status" value="1"/>
</dbReference>
<dbReference type="Pfam" id="PF12833">
    <property type="entry name" value="HTH_18"/>
    <property type="match status" value="1"/>
</dbReference>
<evidence type="ECO:0000256" key="1">
    <source>
        <dbReference type="ARBA" id="ARBA00023015"/>
    </source>
</evidence>
<keyword evidence="6" id="KW-1185">Reference proteome</keyword>
<evidence type="ECO:0000313" key="6">
    <source>
        <dbReference type="Proteomes" id="UP000198852"/>
    </source>
</evidence>
<reference evidence="6" key="1">
    <citation type="submission" date="2016-10" db="EMBL/GenBank/DDBJ databases">
        <authorList>
            <person name="Varghese N."/>
            <person name="Submissions S."/>
        </authorList>
    </citation>
    <scope>NUCLEOTIDE SEQUENCE [LARGE SCALE GENOMIC DNA]</scope>
    <source>
        <strain evidence="6">DSM 44771</strain>
    </source>
</reference>
<evidence type="ECO:0000256" key="2">
    <source>
        <dbReference type="ARBA" id="ARBA00023125"/>
    </source>
</evidence>
<dbReference type="PROSITE" id="PS01124">
    <property type="entry name" value="HTH_ARAC_FAMILY_2"/>
    <property type="match status" value="1"/>
</dbReference>
<dbReference type="InterPro" id="IPR018062">
    <property type="entry name" value="HTH_AraC-typ_CS"/>
</dbReference>
<dbReference type="SMART" id="SM00342">
    <property type="entry name" value="HTH_ARAC"/>
    <property type="match status" value="1"/>
</dbReference>
<dbReference type="AlphaFoldDB" id="A0A1I6U5S1"/>
<dbReference type="GO" id="GO:0003700">
    <property type="term" value="F:DNA-binding transcription factor activity"/>
    <property type="evidence" value="ECO:0007669"/>
    <property type="project" value="InterPro"/>
</dbReference>
<dbReference type="InterPro" id="IPR035418">
    <property type="entry name" value="AraC-bd_2"/>
</dbReference>
<organism evidence="5 6">
    <name type="scientific">Saccharopolyspora flava</name>
    <dbReference type="NCBI Taxonomy" id="95161"/>
    <lineage>
        <taxon>Bacteria</taxon>
        <taxon>Bacillati</taxon>
        <taxon>Actinomycetota</taxon>
        <taxon>Actinomycetes</taxon>
        <taxon>Pseudonocardiales</taxon>
        <taxon>Pseudonocardiaceae</taxon>
        <taxon>Saccharopolyspora</taxon>
    </lineage>
</organism>
<gene>
    <name evidence="5" type="ORF">SAMN05660874_04616</name>
</gene>
<dbReference type="PANTHER" id="PTHR46796">
    <property type="entry name" value="HTH-TYPE TRANSCRIPTIONAL ACTIVATOR RHAS-RELATED"/>
    <property type="match status" value="1"/>
</dbReference>
<dbReference type="SUPFAM" id="SSF46689">
    <property type="entry name" value="Homeodomain-like"/>
    <property type="match status" value="2"/>
</dbReference>
<dbReference type="InterPro" id="IPR009057">
    <property type="entry name" value="Homeodomain-like_sf"/>
</dbReference>
<dbReference type="Pfam" id="PF14525">
    <property type="entry name" value="AraC_binding_2"/>
    <property type="match status" value="1"/>
</dbReference>
<dbReference type="EMBL" id="FOZX01000009">
    <property type="protein sequence ID" value="SFS96708.1"/>
    <property type="molecule type" value="Genomic_DNA"/>
</dbReference>
<dbReference type="InterPro" id="IPR050204">
    <property type="entry name" value="AraC_XylS_family_regulators"/>
</dbReference>